<accession>A0ABX5PYB5</accession>
<evidence type="ECO:0000259" key="5">
    <source>
        <dbReference type="Pfam" id="PF18025"/>
    </source>
</evidence>
<dbReference type="InterPro" id="IPR041058">
    <property type="entry name" value="FucT_N"/>
</dbReference>
<gene>
    <name evidence="6" type="ORF">LX97_01694</name>
</gene>
<proteinExistence type="inferred from homology"/>
<dbReference type="GO" id="GO:0016757">
    <property type="term" value="F:glycosyltransferase activity"/>
    <property type="evidence" value="ECO:0007669"/>
    <property type="project" value="UniProtKB-KW"/>
</dbReference>
<dbReference type="Pfam" id="PF00852">
    <property type="entry name" value="Glyco_transf_10"/>
    <property type="match status" value="1"/>
</dbReference>
<evidence type="ECO:0000313" key="6">
    <source>
        <dbReference type="EMBL" id="PZX40921.1"/>
    </source>
</evidence>
<organism evidence="6 7">
    <name type="scientific">Nonlabens dokdonensis</name>
    <dbReference type="NCBI Taxonomy" id="328515"/>
    <lineage>
        <taxon>Bacteria</taxon>
        <taxon>Pseudomonadati</taxon>
        <taxon>Bacteroidota</taxon>
        <taxon>Flavobacteriia</taxon>
        <taxon>Flavobacteriales</taxon>
        <taxon>Flavobacteriaceae</taxon>
        <taxon>Nonlabens</taxon>
    </lineage>
</organism>
<dbReference type="EMBL" id="QKZR01000002">
    <property type="protein sequence ID" value="PZX40921.1"/>
    <property type="molecule type" value="Genomic_DNA"/>
</dbReference>
<feature type="domain" description="Alpha-(1,3)-fucosyltransferase FucT N-terminal" evidence="5">
    <location>
        <begin position="13"/>
        <end position="101"/>
    </location>
</feature>
<keyword evidence="3 6" id="KW-0808">Transferase</keyword>
<dbReference type="Proteomes" id="UP000248584">
    <property type="component" value="Unassembled WGS sequence"/>
</dbReference>
<evidence type="ECO:0000256" key="2">
    <source>
        <dbReference type="ARBA" id="ARBA00022676"/>
    </source>
</evidence>
<name>A0ABX5PYB5_9FLAO</name>
<dbReference type="PANTHER" id="PTHR11929">
    <property type="entry name" value="ALPHA- 1,3 -FUCOSYLTRANSFERASE"/>
    <property type="match status" value="1"/>
</dbReference>
<dbReference type="InterPro" id="IPR001503">
    <property type="entry name" value="Glyco_trans_10"/>
</dbReference>
<dbReference type="InterPro" id="IPR038577">
    <property type="entry name" value="GT10-like_C_sf"/>
</dbReference>
<dbReference type="Pfam" id="PF18025">
    <property type="entry name" value="FucT_N"/>
    <property type="match status" value="1"/>
</dbReference>
<dbReference type="SUPFAM" id="SSF53756">
    <property type="entry name" value="UDP-Glycosyltransferase/glycogen phosphorylase"/>
    <property type="match status" value="1"/>
</dbReference>
<comment type="similarity">
    <text evidence="1">Belongs to the glycosyltransferase 10 family.</text>
</comment>
<evidence type="ECO:0000259" key="4">
    <source>
        <dbReference type="Pfam" id="PF00852"/>
    </source>
</evidence>
<feature type="domain" description="Fucosyltransferase C-terminal" evidence="4">
    <location>
        <begin position="126"/>
        <end position="256"/>
    </location>
</feature>
<sequence>MSYSHQFKEKLKINYVDMWPDFQNQNNIFHQLLSKRYDLEITSTPDFLIYSCFGNEHLKYSCAKLFYTGENQKSNFYACDYAVTFEMLASHKQYYLPYYVLRVIEANKLSQLKKIYNQQEAQDILDSKTQFCCTVVSNGFGQVRNHFFRELNKVKKVNSGGRFENNVGGPVKDKNSFCQQHKFVFAFENEKEKGYCTEKITDALLSNSIPIYFGDPTVTEVFNSSRFLNYDDFSSTDDLIKAILDIDSNDKKFMEILKQPVFKNAQTPDFFDLNHLLDFISTCIDDSKLNTPVSQTYKRHIYWVATKVKNAKNKIRNTLILSNR</sequence>
<keyword evidence="7" id="KW-1185">Reference proteome</keyword>
<dbReference type="Gene3D" id="3.40.50.11660">
    <property type="entry name" value="Glycosyl transferase family 10, C-terminal domain"/>
    <property type="match status" value="1"/>
</dbReference>
<dbReference type="PANTHER" id="PTHR11929:SF194">
    <property type="entry name" value="ALPHA-(1,3)-FUCOSYLTRANSFERASE 10"/>
    <property type="match status" value="1"/>
</dbReference>
<evidence type="ECO:0000256" key="3">
    <source>
        <dbReference type="ARBA" id="ARBA00022679"/>
    </source>
</evidence>
<evidence type="ECO:0000313" key="7">
    <source>
        <dbReference type="Proteomes" id="UP000248584"/>
    </source>
</evidence>
<protein>
    <submittedName>
        <fullName evidence="6">Glycosyl transferase family 10 (Putative fucosyltransferase)</fullName>
    </submittedName>
</protein>
<dbReference type="InterPro" id="IPR055270">
    <property type="entry name" value="Glyco_tran_10_C"/>
</dbReference>
<keyword evidence="2 6" id="KW-0328">Glycosyltransferase</keyword>
<comment type="caution">
    <text evidence="6">The sequence shown here is derived from an EMBL/GenBank/DDBJ whole genome shotgun (WGS) entry which is preliminary data.</text>
</comment>
<reference evidence="6 7" key="1">
    <citation type="submission" date="2018-06" db="EMBL/GenBank/DDBJ databases">
        <title>Genomic Encyclopedia of Archaeal and Bacterial Type Strains, Phase II (KMG-II): from individual species to whole genera.</title>
        <authorList>
            <person name="Goeker M."/>
        </authorList>
    </citation>
    <scope>NUCLEOTIDE SEQUENCE [LARGE SCALE GENOMIC DNA]</scope>
    <source>
        <strain evidence="6 7">DSM 17205</strain>
    </source>
</reference>
<evidence type="ECO:0000256" key="1">
    <source>
        <dbReference type="ARBA" id="ARBA00008919"/>
    </source>
</evidence>